<evidence type="ECO:0000256" key="1">
    <source>
        <dbReference type="SAM" id="Phobius"/>
    </source>
</evidence>
<proteinExistence type="predicted"/>
<gene>
    <name evidence="3" type="ORF">ACJMK2_016745</name>
</gene>
<feature type="transmembrane region" description="Helical" evidence="1">
    <location>
        <begin position="427"/>
        <end position="449"/>
    </location>
</feature>
<dbReference type="Pfam" id="PF03372">
    <property type="entry name" value="Exo_endo_phos"/>
    <property type="match status" value="1"/>
</dbReference>
<evidence type="ECO:0000313" key="4">
    <source>
        <dbReference type="Proteomes" id="UP001634394"/>
    </source>
</evidence>
<dbReference type="AlphaFoldDB" id="A0ABD3UY19"/>
<feature type="domain" description="Endonuclease/exonuclease/phosphatase" evidence="2">
    <location>
        <begin position="28"/>
        <end position="272"/>
    </location>
</feature>
<dbReference type="EMBL" id="JBJQND010000015">
    <property type="protein sequence ID" value="KAL3853180.1"/>
    <property type="molecule type" value="Genomic_DNA"/>
</dbReference>
<evidence type="ECO:0000313" key="3">
    <source>
        <dbReference type="EMBL" id="KAL3853180.1"/>
    </source>
</evidence>
<dbReference type="Gene3D" id="3.60.10.10">
    <property type="entry name" value="Endonuclease/exonuclease/phosphatase"/>
    <property type="match status" value="1"/>
</dbReference>
<evidence type="ECO:0000259" key="2">
    <source>
        <dbReference type="Pfam" id="PF03372"/>
    </source>
</evidence>
<feature type="transmembrane region" description="Helical" evidence="1">
    <location>
        <begin position="356"/>
        <end position="382"/>
    </location>
</feature>
<feature type="transmembrane region" description="Helical" evidence="1">
    <location>
        <begin position="135"/>
        <end position="153"/>
    </location>
</feature>
<accession>A0ABD3UY19</accession>
<dbReference type="InterPro" id="IPR036691">
    <property type="entry name" value="Endo/exonu/phosph_ase_sf"/>
</dbReference>
<dbReference type="InterPro" id="IPR005135">
    <property type="entry name" value="Endo/exonuclease/phosphatase"/>
</dbReference>
<keyword evidence="1" id="KW-0812">Transmembrane</keyword>
<protein>
    <recommendedName>
        <fullName evidence="2">Endonuclease/exonuclease/phosphatase domain-containing protein</fullName>
    </recommendedName>
</protein>
<keyword evidence="4" id="KW-1185">Reference proteome</keyword>
<dbReference type="Proteomes" id="UP001634394">
    <property type="component" value="Unassembled WGS sequence"/>
</dbReference>
<keyword evidence="1" id="KW-1133">Transmembrane helix</keyword>
<reference evidence="3 4" key="1">
    <citation type="submission" date="2024-11" db="EMBL/GenBank/DDBJ databases">
        <title>Chromosome-level genome assembly of the freshwater bivalve Anodonta woodiana.</title>
        <authorList>
            <person name="Chen X."/>
        </authorList>
    </citation>
    <scope>NUCLEOTIDE SEQUENCE [LARGE SCALE GENOMIC DNA]</scope>
    <source>
        <strain evidence="3">MN2024</strain>
        <tissue evidence="3">Gills</tissue>
    </source>
</reference>
<dbReference type="PANTHER" id="PTHR14859">
    <property type="entry name" value="CALCOFLUOR WHITE HYPERSENSITIVE PROTEIN PRECURSOR"/>
    <property type="match status" value="1"/>
</dbReference>
<dbReference type="SUPFAM" id="SSF56219">
    <property type="entry name" value="DNase I-like"/>
    <property type="match status" value="1"/>
</dbReference>
<dbReference type="PANTHER" id="PTHR14859:SF16">
    <property type="entry name" value="ENDONUCLEASE_EXONUCLEASE_PHOSPHATASE DOMAIN-CONTAINING PROTEIN"/>
    <property type="match status" value="1"/>
</dbReference>
<name>A0ABD3UY19_SINWO</name>
<feature type="transmembrane region" description="Helical" evidence="1">
    <location>
        <begin position="7"/>
        <end position="28"/>
    </location>
</feature>
<comment type="caution">
    <text evidence="3">The sequence shown here is derived from an EMBL/GenBank/DDBJ whole genome shotgun (WGS) entry which is preliminary data.</text>
</comment>
<feature type="transmembrane region" description="Helical" evidence="1">
    <location>
        <begin position="388"/>
        <end position="406"/>
    </location>
</feature>
<sequence length="482" mass="55378">MKPEIYVLNCIFTVSAASAFTFSTYNLWNVMFNWNARKQRIAQMIKEHMPDVVAVQEVRVKGSSGESQLLELKQILPHDYKWHILHTANNVTLIKNSVFKEWSTEGIGLISRKPILQSTTYQLSNDHGPDTNRRIILHAAILMASNVVINVIVVHMSYDRQQQCDNAAELLKHITEHNLQNLVILGDFNTYVDFEWPVSMLTGEPGTRDKLNPCLKRLGILFPSILSQIGKFNDAWAVIHNDRKTGFTFSNMPTPGYESRPDRILLSRNFQVMDVVLSGNGSYYRQHFQGTIHYQRFVTVIESAFLSHMGHSGYPCLQDCGPHGSCRCGVCVRGGNQNNCDIPECDECSVETFHNILFLIVIFFIILLHLLISVIFILIIGAGSYSNSLYTILGCNCCLMNPKLFFSRIYNQKRKHKFFRLCRLWPIFNLPPYVQLFLAVMMSIFFYFYTKSSLSQIISLVYLTMDEEFFPSDHLMLTVYIQ</sequence>
<dbReference type="InterPro" id="IPR051916">
    <property type="entry name" value="GPI-anchor_lipid_remodeler"/>
</dbReference>
<organism evidence="3 4">
    <name type="scientific">Sinanodonta woodiana</name>
    <name type="common">Chinese pond mussel</name>
    <name type="synonym">Anodonta woodiana</name>
    <dbReference type="NCBI Taxonomy" id="1069815"/>
    <lineage>
        <taxon>Eukaryota</taxon>
        <taxon>Metazoa</taxon>
        <taxon>Spiralia</taxon>
        <taxon>Lophotrochozoa</taxon>
        <taxon>Mollusca</taxon>
        <taxon>Bivalvia</taxon>
        <taxon>Autobranchia</taxon>
        <taxon>Heteroconchia</taxon>
        <taxon>Palaeoheterodonta</taxon>
        <taxon>Unionida</taxon>
        <taxon>Unionoidea</taxon>
        <taxon>Unionidae</taxon>
        <taxon>Unioninae</taxon>
        <taxon>Sinanodonta</taxon>
    </lineage>
</organism>
<keyword evidence="1" id="KW-0472">Membrane</keyword>